<dbReference type="Pfam" id="PF04264">
    <property type="entry name" value="YceI"/>
    <property type="match status" value="1"/>
</dbReference>
<dbReference type="EMBL" id="VJVW01000002">
    <property type="protein sequence ID" value="MUP42278.1"/>
    <property type="molecule type" value="Genomic_DNA"/>
</dbReference>
<evidence type="ECO:0000259" key="2">
    <source>
        <dbReference type="Pfam" id="PF04264"/>
    </source>
</evidence>
<feature type="domain" description="Lipid/polyisoprenoid-binding YceI-like" evidence="2">
    <location>
        <begin position="54"/>
        <end position="180"/>
    </location>
</feature>
<evidence type="ECO:0000313" key="3">
    <source>
        <dbReference type="EMBL" id="MUP42278.1"/>
    </source>
</evidence>
<dbReference type="SUPFAM" id="SSF101874">
    <property type="entry name" value="YceI-like"/>
    <property type="match status" value="1"/>
</dbReference>
<gene>
    <name evidence="3" type="ORF">FLP08_06815</name>
</gene>
<dbReference type="PANTHER" id="PTHR34406:SF1">
    <property type="entry name" value="PROTEIN YCEI"/>
    <property type="match status" value="1"/>
</dbReference>
<protein>
    <submittedName>
        <fullName evidence="3">YceI family protein</fullName>
    </submittedName>
</protein>
<feature type="chain" id="PRO_5029848997" evidence="1">
    <location>
        <begin position="22"/>
        <end position="185"/>
    </location>
</feature>
<keyword evidence="4" id="KW-1185">Reference proteome</keyword>
<keyword evidence="1" id="KW-0732">Signal</keyword>
<name>A0A7K1LNG3_9FLAO</name>
<dbReference type="Proteomes" id="UP000460416">
    <property type="component" value="Unassembled WGS sequence"/>
</dbReference>
<organism evidence="3 4">
    <name type="scientific">Christiangramia aestuarii</name>
    <dbReference type="NCBI Taxonomy" id="1028746"/>
    <lineage>
        <taxon>Bacteria</taxon>
        <taxon>Pseudomonadati</taxon>
        <taxon>Bacteroidota</taxon>
        <taxon>Flavobacteriia</taxon>
        <taxon>Flavobacteriales</taxon>
        <taxon>Flavobacteriaceae</taxon>
        <taxon>Christiangramia</taxon>
    </lineage>
</organism>
<feature type="signal peptide" evidence="1">
    <location>
        <begin position="1"/>
        <end position="21"/>
    </location>
</feature>
<dbReference type="PANTHER" id="PTHR34406">
    <property type="entry name" value="PROTEIN YCEI"/>
    <property type="match status" value="1"/>
</dbReference>
<dbReference type="AlphaFoldDB" id="A0A7K1LNG3"/>
<dbReference type="InterPro" id="IPR036761">
    <property type="entry name" value="TTHA0802/YceI-like_sf"/>
</dbReference>
<dbReference type="Gene3D" id="2.40.128.110">
    <property type="entry name" value="Lipid/polyisoprenoid-binding, YceI-like"/>
    <property type="match status" value="1"/>
</dbReference>
<evidence type="ECO:0000256" key="1">
    <source>
        <dbReference type="SAM" id="SignalP"/>
    </source>
</evidence>
<sequence length="185" mass="21163">MRPFYFLIMTFLYWNTTPVNAQFYQTTSAEIRFFSSAPVEDIEAVSKEGIAVLNSDNGEISFKVMMRSFKFEKSLMQEHFNENYVESEKYPAATFKGEANSKIDLDSSTPQEVVFKGDFSVHGVSRPRDIPVRITVKNNGKALKLESQFDVACKDHDIKIPKILWENIAEVIEVSVNAEFQIITK</sequence>
<proteinExistence type="predicted"/>
<accession>A0A7K1LNG3</accession>
<comment type="caution">
    <text evidence="3">The sequence shown here is derived from an EMBL/GenBank/DDBJ whole genome shotgun (WGS) entry which is preliminary data.</text>
</comment>
<reference evidence="3 4" key="1">
    <citation type="submission" date="2019-07" db="EMBL/GenBank/DDBJ databases">
        <title>Gramella aestuarii sp. nov., isolated from a tidal flat, and emended description of Gramella echinicola.</title>
        <authorList>
            <person name="Liu L."/>
        </authorList>
    </citation>
    <scope>NUCLEOTIDE SEQUENCE [LARGE SCALE GENOMIC DNA]</scope>
    <source>
        <strain evidence="3 4">BS12</strain>
    </source>
</reference>
<dbReference type="InterPro" id="IPR007372">
    <property type="entry name" value="Lipid/polyisoprenoid-bd_YceI"/>
</dbReference>
<evidence type="ECO:0000313" key="4">
    <source>
        <dbReference type="Proteomes" id="UP000460416"/>
    </source>
</evidence>